<proteinExistence type="predicted"/>
<dbReference type="EMBL" id="BSOJ01000001">
    <property type="protein sequence ID" value="GLR24944.1"/>
    <property type="molecule type" value="Genomic_DNA"/>
</dbReference>
<evidence type="ECO:0000256" key="6">
    <source>
        <dbReference type="SAM" id="MobiDB-lite"/>
    </source>
</evidence>
<evidence type="ECO:0000256" key="1">
    <source>
        <dbReference type="ARBA" id="ARBA00022475"/>
    </source>
</evidence>
<dbReference type="Gene3D" id="3.40.50.10610">
    <property type="entry name" value="ABC-type transport auxiliary lipoprotein component"/>
    <property type="match status" value="1"/>
</dbReference>
<evidence type="ECO:0000313" key="9">
    <source>
        <dbReference type="Proteomes" id="UP001156664"/>
    </source>
</evidence>
<keyword evidence="2 7" id="KW-0732">Signal</keyword>
<keyword evidence="4" id="KW-0564">Palmitate</keyword>
<keyword evidence="1" id="KW-1003">Cell membrane</keyword>
<keyword evidence="5" id="KW-0449">Lipoprotein</keyword>
<evidence type="ECO:0000256" key="7">
    <source>
        <dbReference type="SAM" id="SignalP"/>
    </source>
</evidence>
<evidence type="ECO:0000313" key="8">
    <source>
        <dbReference type="EMBL" id="GLR24944.1"/>
    </source>
</evidence>
<evidence type="ECO:0000256" key="3">
    <source>
        <dbReference type="ARBA" id="ARBA00023136"/>
    </source>
</evidence>
<evidence type="ECO:0000256" key="5">
    <source>
        <dbReference type="ARBA" id="ARBA00023288"/>
    </source>
</evidence>
<feature type="region of interest" description="Disordered" evidence="6">
    <location>
        <begin position="284"/>
        <end position="313"/>
    </location>
</feature>
<dbReference type="Pfam" id="PF03783">
    <property type="entry name" value="CsgG"/>
    <property type="match status" value="1"/>
</dbReference>
<name>A0ABQ5YLH2_9BURK</name>
<organism evidence="8 9">
    <name type="scientific">Limnobacter litoralis</name>
    <dbReference type="NCBI Taxonomy" id="481366"/>
    <lineage>
        <taxon>Bacteria</taxon>
        <taxon>Pseudomonadati</taxon>
        <taxon>Pseudomonadota</taxon>
        <taxon>Betaproteobacteria</taxon>
        <taxon>Burkholderiales</taxon>
        <taxon>Burkholderiaceae</taxon>
        <taxon>Limnobacter</taxon>
    </lineage>
</organism>
<reference evidence="9" key="1">
    <citation type="journal article" date="2019" name="Int. J. Syst. Evol. Microbiol.">
        <title>The Global Catalogue of Microorganisms (GCM) 10K type strain sequencing project: providing services to taxonomists for standard genome sequencing and annotation.</title>
        <authorList>
            <consortium name="The Broad Institute Genomics Platform"/>
            <consortium name="The Broad Institute Genome Sequencing Center for Infectious Disease"/>
            <person name="Wu L."/>
            <person name="Ma J."/>
        </authorList>
    </citation>
    <scope>NUCLEOTIDE SEQUENCE [LARGE SCALE GENOMIC DNA]</scope>
    <source>
        <strain evidence="9">NBRC 105857</strain>
    </source>
</reference>
<feature type="signal peptide" evidence="7">
    <location>
        <begin position="1"/>
        <end position="26"/>
    </location>
</feature>
<dbReference type="PANTHER" id="PTHR41164">
    <property type="entry name" value="CURLI PRODUCTION ASSEMBLY/TRANSPORT COMPONENT CSGG"/>
    <property type="match status" value="1"/>
</dbReference>
<evidence type="ECO:0008006" key="10">
    <source>
        <dbReference type="Google" id="ProtNLM"/>
    </source>
</evidence>
<evidence type="ECO:0000256" key="4">
    <source>
        <dbReference type="ARBA" id="ARBA00023139"/>
    </source>
</evidence>
<dbReference type="Proteomes" id="UP001156664">
    <property type="component" value="Unassembled WGS sequence"/>
</dbReference>
<gene>
    <name evidence="8" type="ORF">GCM10007875_00310</name>
</gene>
<keyword evidence="9" id="KW-1185">Reference proteome</keyword>
<evidence type="ECO:0000256" key="2">
    <source>
        <dbReference type="ARBA" id="ARBA00022729"/>
    </source>
</evidence>
<comment type="caution">
    <text evidence="8">The sequence shown here is derived from an EMBL/GenBank/DDBJ whole genome shotgun (WGS) entry which is preliminary data.</text>
</comment>
<sequence>MKAPSISNLRTLLASALLIATLPACTTLPHFSRDNYVDAMDGAEVIENDTRYSRELTCLRPAIKAAPVHRFAVGRVNDFTGKEDLVNGKRITQGAALMVMSALAKAGVPMVERFDTSIADMELKYSDNKLITDDPSSGNYRKIFGGSIPGSDYHIVGGITEVNYNIKSGSIDSSIKFLGTSAQYFVMNVGVDLRLVNTKTLEVVDVQSLQKQIIGTELRAGYFRLFTDGVFDLNAAERTQEPIQKAVRMVIEQAVFNMVEDVYKISPAGCGNLGKLQVLDSQPVHQSNARTAQTQAARPASTLPTSTAPTATPVPVTTVTAAPAKKPLEAQTPIELSTPPKAGKTAGEKVVIDPNTGEIMYADDKTANMNGLVGAGVGAGTSGAESTSTDRMKEKMLWGSKPMIQ</sequence>
<feature type="region of interest" description="Disordered" evidence="6">
    <location>
        <begin position="380"/>
        <end position="405"/>
    </location>
</feature>
<accession>A0ABQ5YLH2</accession>
<dbReference type="PANTHER" id="PTHR41164:SF1">
    <property type="entry name" value="CURLI PRODUCTION ASSEMBLY_TRANSPORT COMPONENT CSGG"/>
    <property type="match status" value="1"/>
</dbReference>
<feature type="chain" id="PRO_5045281154" description="Transcriptional regulator" evidence="7">
    <location>
        <begin position="27"/>
        <end position="405"/>
    </location>
</feature>
<dbReference type="InterPro" id="IPR005534">
    <property type="entry name" value="Curli_assmbl/transp-comp_CsgG"/>
</dbReference>
<dbReference type="RefSeq" id="WP_284279224.1">
    <property type="nucleotide sequence ID" value="NZ_BSOJ01000001.1"/>
</dbReference>
<feature type="compositionally biased region" description="Low complexity" evidence="6">
    <location>
        <begin position="289"/>
        <end position="313"/>
    </location>
</feature>
<protein>
    <recommendedName>
        <fullName evidence="10">Transcriptional regulator</fullName>
    </recommendedName>
</protein>
<keyword evidence="3" id="KW-0472">Membrane</keyword>